<reference evidence="1" key="1">
    <citation type="journal article" date="2015" name="Nature">
        <title>Complex archaea that bridge the gap between prokaryotes and eukaryotes.</title>
        <authorList>
            <person name="Spang A."/>
            <person name="Saw J.H."/>
            <person name="Jorgensen S.L."/>
            <person name="Zaremba-Niedzwiedzka K."/>
            <person name="Martijn J."/>
            <person name="Lind A.E."/>
            <person name="van Eijk R."/>
            <person name="Schleper C."/>
            <person name="Guy L."/>
            <person name="Ettema T.J."/>
        </authorList>
    </citation>
    <scope>NUCLEOTIDE SEQUENCE</scope>
</reference>
<sequence length="222" mass="24956">GLKGLPKDKPLFDQLEAYARRQSPDFFDLHALVTVRLWSILEAFVHDICCFLLEKVPSVRQQPGVAKLKAPIIEFLDSDSQEQADHLYELLDSSCSAALKPGAGRFEAVLSLLGYGGPVNKQVSDALFYCSKLRNCITHNDGIVDRQLVKACPWWKGTEGTRVGITAVMSQKHLYAACWYMMEVQRRILPSDFERMDQLVEEQQSYIESIEKGGAPGQFPFA</sequence>
<organism evidence="1">
    <name type="scientific">marine sediment metagenome</name>
    <dbReference type="NCBI Taxonomy" id="412755"/>
    <lineage>
        <taxon>unclassified sequences</taxon>
        <taxon>metagenomes</taxon>
        <taxon>ecological metagenomes</taxon>
    </lineage>
</organism>
<protein>
    <submittedName>
        <fullName evidence="1">Uncharacterized protein</fullName>
    </submittedName>
</protein>
<accession>A0A0F9AXD7</accession>
<name>A0A0F9AXD7_9ZZZZ</name>
<feature type="non-terminal residue" evidence="1">
    <location>
        <position position="1"/>
    </location>
</feature>
<evidence type="ECO:0000313" key="1">
    <source>
        <dbReference type="EMBL" id="KKL06197.1"/>
    </source>
</evidence>
<comment type="caution">
    <text evidence="1">The sequence shown here is derived from an EMBL/GenBank/DDBJ whole genome shotgun (WGS) entry which is preliminary data.</text>
</comment>
<dbReference type="EMBL" id="LAZR01043810">
    <property type="protein sequence ID" value="KKL06197.1"/>
    <property type="molecule type" value="Genomic_DNA"/>
</dbReference>
<gene>
    <name evidence="1" type="ORF">LCGC14_2598430</name>
</gene>
<proteinExistence type="predicted"/>
<dbReference type="AlphaFoldDB" id="A0A0F9AXD7"/>